<organism evidence="1 2">
    <name type="scientific">Pleurodeles waltl</name>
    <name type="common">Iberian ribbed newt</name>
    <dbReference type="NCBI Taxonomy" id="8319"/>
    <lineage>
        <taxon>Eukaryota</taxon>
        <taxon>Metazoa</taxon>
        <taxon>Chordata</taxon>
        <taxon>Craniata</taxon>
        <taxon>Vertebrata</taxon>
        <taxon>Euteleostomi</taxon>
        <taxon>Amphibia</taxon>
        <taxon>Batrachia</taxon>
        <taxon>Caudata</taxon>
        <taxon>Salamandroidea</taxon>
        <taxon>Salamandridae</taxon>
        <taxon>Pleurodelinae</taxon>
        <taxon>Pleurodeles</taxon>
    </lineage>
</organism>
<dbReference type="EMBL" id="JANPWB010000012">
    <property type="protein sequence ID" value="KAJ1112976.1"/>
    <property type="molecule type" value="Genomic_DNA"/>
</dbReference>
<keyword evidence="2" id="KW-1185">Reference proteome</keyword>
<dbReference type="Proteomes" id="UP001066276">
    <property type="component" value="Chromosome 8"/>
</dbReference>
<dbReference type="AlphaFoldDB" id="A0AAV7NBU1"/>
<protein>
    <submittedName>
        <fullName evidence="1">Uncharacterized protein</fullName>
    </submittedName>
</protein>
<sequence length="135" mass="15427">MQYSDEPRVLSEKFNFAMCKQSAEESFEEYVAVLRVLAAKCDFSGNVDAYIRDQFVFYCFSKKIQEWLLACRNPKLAETIDISKSIERFTVSSKVLSNHGSHLAVSCVSEERAICAISDKSQKKKLKIRGKAHQF</sequence>
<proteinExistence type="predicted"/>
<evidence type="ECO:0000313" key="1">
    <source>
        <dbReference type="EMBL" id="KAJ1112976.1"/>
    </source>
</evidence>
<comment type="caution">
    <text evidence="1">The sequence shown here is derived from an EMBL/GenBank/DDBJ whole genome shotgun (WGS) entry which is preliminary data.</text>
</comment>
<evidence type="ECO:0000313" key="2">
    <source>
        <dbReference type="Proteomes" id="UP001066276"/>
    </source>
</evidence>
<reference evidence="1" key="1">
    <citation type="journal article" date="2022" name="bioRxiv">
        <title>Sequencing and chromosome-scale assembly of the giantPleurodeles waltlgenome.</title>
        <authorList>
            <person name="Brown T."/>
            <person name="Elewa A."/>
            <person name="Iarovenko S."/>
            <person name="Subramanian E."/>
            <person name="Araus A.J."/>
            <person name="Petzold A."/>
            <person name="Susuki M."/>
            <person name="Suzuki K.-i.T."/>
            <person name="Hayashi T."/>
            <person name="Toyoda A."/>
            <person name="Oliveira C."/>
            <person name="Osipova E."/>
            <person name="Leigh N.D."/>
            <person name="Simon A."/>
            <person name="Yun M.H."/>
        </authorList>
    </citation>
    <scope>NUCLEOTIDE SEQUENCE</scope>
    <source>
        <strain evidence="1">20211129_DDA</strain>
        <tissue evidence="1">Liver</tissue>
    </source>
</reference>
<accession>A0AAV7NBU1</accession>
<name>A0AAV7NBU1_PLEWA</name>
<feature type="non-terminal residue" evidence="1">
    <location>
        <position position="135"/>
    </location>
</feature>
<gene>
    <name evidence="1" type="ORF">NDU88_001236</name>
</gene>